<dbReference type="InterPro" id="IPR011646">
    <property type="entry name" value="KAP_P-loop"/>
</dbReference>
<organism evidence="2 3">
    <name type="scientific">Pseudomonas syringae pv. lapsa</name>
    <dbReference type="NCBI Taxonomy" id="199201"/>
    <lineage>
        <taxon>Bacteria</taxon>
        <taxon>Pseudomonadati</taxon>
        <taxon>Pseudomonadota</taxon>
        <taxon>Gammaproteobacteria</taxon>
        <taxon>Pseudomonadales</taxon>
        <taxon>Pseudomonadaceae</taxon>
        <taxon>Pseudomonas</taxon>
        <taxon>Pseudomonas syringae</taxon>
    </lineage>
</organism>
<name>A0AB74A580_PSESX</name>
<comment type="caution">
    <text evidence="2">The sequence shown here is derived from an EMBL/GenBank/DDBJ whole genome shotgun (WGS) entry which is preliminary data.</text>
</comment>
<dbReference type="SUPFAM" id="SSF52540">
    <property type="entry name" value="P-loop containing nucleoside triphosphate hydrolases"/>
    <property type="match status" value="1"/>
</dbReference>
<evidence type="ECO:0000313" key="3">
    <source>
        <dbReference type="Proteomes" id="UP000267978"/>
    </source>
</evidence>
<dbReference type="RefSeq" id="WP_057406804.1">
    <property type="nucleotide sequence ID" value="NZ_CP013183.1"/>
</dbReference>
<dbReference type="EMBL" id="RBNO01000069">
    <property type="protein sequence ID" value="RML25457.1"/>
    <property type="molecule type" value="Genomic_DNA"/>
</dbReference>
<dbReference type="AlphaFoldDB" id="A0AB74A580"/>
<dbReference type="Pfam" id="PF07693">
    <property type="entry name" value="KAP_NTPase"/>
    <property type="match status" value="1"/>
</dbReference>
<evidence type="ECO:0000313" key="2">
    <source>
        <dbReference type="EMBL" id="RML25457.1"/>
    </source>
</evidence>
<sequence>MTIARCKQNLLAALDDQTNRVIALSGKWGTGKTHLWQQIRVESPHLSIKNAASVSLFGVSTINDLKMKIAQALLPRLDSDKALTASVTTALVGLKKLAKSFHSGFGALDELALLALPTLLKDKFIVIDDIERKHEKLSIDEILGFIDECVQSSKSRILLVLNDDKLIDRKVWDLFREKVIDQELRLDTSAAEAFEIAQGLVPTMWPAELQAATTACHLTNIRILCKVIRVTNRLLEGNGELSAEVIKRVVPTIALLSTIHYNGLVNGPTFDYILSYDGAMFATVRAIRKQQANYEETDEDTLHEEWDALIRRLGISQIGEFETVVVGVLQTGLIDTGAIRQLIERYQQDGRILATRNHVSSFFTCLNWHPEVSDGELTLKLRNLIPVAHFIEPPTVSYLIEIADDLTGNQTLGQQFIDAWTAALDAAYPDGLEYSGSELHRPIHPKIGAALDAAYARHSSAVTYAQACQQIRFERAWGSSEEHLLKTISEAEIEVAIRSATGADLENIFLQSLKFTVQRQSYENSFGDIGERFVNVCKKIVAAEPKGRFASIINRYFKARGQQALLEP</sequence>
<evidence type="ECO:0000259" key="1">
    <source>
        <dbReference type="Pfam" id="PF07693"/>
    </source>
</evidence>
<reference evidence="2 3" key="1">
    <citation type="submission" date="2018-08" db="EMBL/GenBank/DDBJ databases">
        <title>Recombination of ecologically and evolutionarily significant loci maintains genetic cohesion in the Pseudomonas syringae species complex.</title>
        <authorList>
            <person name="Dillon M."/>
            <person name="Thakur S."/>
            <person name="Almeida R.N.D."/>
            <person name="Weir B.S."/>
            <person name="Guttman D.S."/>
        </authorList>
    </citation>
    <scope>NUCLEOTIDE SEQUENCE [LARGE SCALE GENOMIC DNA]</scope>
    <source>
        <strain evidence="2 3">ICMP 3946</strain>
    </source>
</reference>
<proteinExistence type="predicted"/>
<protein>
    <recommendedName>
        <fullName evidence="1">KAP NTPase domain-containing protein</fullName>
    </recommendedName>
</protein>
<gene>
    <name evidence="2" type="ORF">ALQ98_02728</name>
</gene>
<dbReference type="Gene3D" id="3.40.50.300">
    <property type="entry name" value="P-loop containing nucleotide triphosphate hydrolases"/>
    <property type="match status" value="1"/>
</dbReference>
<dbReference type="Proteomes" id="UP000267978">
    <property type="component" value="Unassembled WGS sequence"/>
</dbReference>
<dbReference type="InterPro" id="IPR027417">
    <property type="entry name" value="P-loop_NTPase"/>
</dbReference>
<feature type="domain" description="KAP NTPase" evidence="1">
    <location>
        <begin position="16"/>
        <end position="163"/>
    </location>
</feature>
<accession>A0AB74A580</accession>